<comment type="similarity">
    <text evidence="1">Belongs to the C19orf12 family.</text>
</comment>
<dbReference type="Pfam" id="PF20721">
    <property type="entry name" value="C19orf12"/>
    <property type="match status" value="1"/>
</dbReference>
<dbReference type="InterPro" id="IPR033369">
    <property type="entry name" value="C19orf12"/>
</dbReference>
<name>A0ABM4B9H7_HYDVU</name>
<evidence type="ECO:0000313" key="3">
    <source>
        <dbReference type="Proteomes" id="UP001652625"/>
    </source>
</evidence>
<dbReference type="RefSeq" id="XP_065645539.1">
    <property type="nucleotide sequence ID" value="XM_065789467.1"/>
</dbReference>
<accession>A0ABM4B9H7</accession>
<keyword evidence="3" id="KW-1185">Reference proteome</keyword>
<dbReference type="PANTHER" id="PTHR31493">
    <property type="entry name" value="NAZO FAMILY MEMBER"/>
    <property type="match status" value="1"/>
</dbReference>
<evidence type="ECO:0000313" key="4">
    <source>
        <dbReference type="RefSeq" id="XP_065645539.1"/>
    </source>
</evidence>
<proteinExistence type="inferred from homology"/>
<gene>
    <name evidence="4" type="primary">LOC105845105</name>
</gene>
<dbReference type="GeneID" id="105845105"/>
<sequence>MPISKEDVLRVLSHISDVDELKVTIRGSFFGSLTIAIFAMIFSLLLGPIGLLFGGIGGSIYAYNSYRGSYKPLSAVIRQLTNEQKSLLFAELEKTCSQITASDYMELLLLLQGGSGIILKNQLFDILRSFMKKNLNLNIQ</sequence>
<dbReference type="Proteomes" id="UP001652625">
    <property type="component" value="Chromosome 02"/>
</dbReference>
<evidence type="ECO:0000256" key="1">
    <source>
        <dbReference type="ARBA" id="ARBA00029457"/>
    </source>
</evidence>
<dbReference type="PANTHER" id="PTHR31493:SF1">
    <property type="entry name" value="PROTEIN C19ORF12"/>
    <property type="match status" value="1"/>
</dbReference>
<protein>
    <submittedName>
        <fullName evidence="4">Protein C19orf12 homolog</fullName>
    </submittedName>
</protein>
<reference evidence="3" key="1">
    <citation type="submission" date="2025-05" db="UniProtKB">
        <authorList>
            <consortium name="RefSeq"/>
        </authorList>
    </citation>
    <scope>NUCLEOTIDE SEQUENCE [LARGE SCALE GENOMIC DNA]</scope>
</reference>
<evidence type="ECO:0000256" key="2">
    <source>
        <dbReference type="SAM" id="Phobius"/>
    </source>
</evidence>
<reference evidence="4" key="2">
    <citation type="submission" date="2025-08" db="UniProtKB">
        <authorList>
            <consortium name="RefSeq"/>
        </authorList>
    </citation>
    <scope>IDENTIFICATION</scope>
</reference>
<feature type="transmembrane region" description="Helical" evidence="2">
    <location>
        <begin position="35"/>
        <end position="63"/>
    </location>
</feature>
<keyword evidence="2" id="KW-0812">Transmembrane</keyword>
<keyword evidence="2" id="KW-0472">Membrane</keyword>
<keyword evidence="2" id="KW-1133">Transmembrane helix</keyword>
<organism evidence="3 4">
    <name type="scientific">Hydra vulgaris</name>
    <name type="common">Hydra</name>
    <name type="synonym">Hydra attenuata</name>
    <dbReference type="NCBI Taxonomy" id="6087"/>
    <lineage>
        <taxon>Eukaryota</taxon>
        <taxon>Metazoa</taxon>
        <taxon>Cnidaria</taxon>
        <taxon>Hydrozoa</taxon>
        <taxon>Hydroidolina</taxon>
        <taxon>Anthoathecata</taxon>
        <taxon>Aplanulata</taxon>
        <taxon>Hydridae</taxon>
        <taxon>Hydra</taxon>
    </lineage>
</organism>